<dbReference type="EMBL" id="DSBW01000121">
    <property type="protein sequence ID" value="HED31081.1"/>
    <property type="molecule type" value="Genomic_DNA"/>
</dbReference>
<sequence>MGFLQQNARRAIERLIVNLAGKNGLLTTTREDCMDNGDVIRVTITADASVPEHPLIRIDFTGTAGESSGNINAPLAITRAAVLYCLRCLVDEPVALNAGCLEPVSIIIPEGSLLNPS</sequence>
<name>A0A831SQL0_PROAE</name>
<dbReference type="InterPro" id="IPR045079">
    <property type="entry name" value="Oxoprolinase-like"/>
</dbReference>
<reference evidence="2" key="1">
    <citation type="journal article" date="2020" name="mSystems">
        <title>Genome- and Community-Level Interaction Insights into Carbon Utilization and Element Cycling Functions of Hydrothermarchaeota in Hydrothermal Sediment.</title>
        <authorList>
            <person name="Zhou Z."/>
            <person name="Liu Y."/>
            <person name="Xu W."/>
            <person name="Pan J."/>
            <person name="Luo Z.H."/>
            <person name="Li M."/>
        </authorList>
    </citation>
    <scope>NUCLEOTIDE SEQUENCE [LARGE SCALE GENOMIC DNA]</scope>
    <source>
        <strain evidence="2">SpSt-1181</strain>
    </source>
</reference>
<feature type="domain" description="Hydantoinase B/oxoprolinase" evidence="1">
    <location>
        <begin position="1"/>
        <end position="117"/>
    </location>
</feature>
<dbReference type="PANTHER" id="PTHR11365">
    <property type="entry name" value="5-OXOPROLINASE RELATED"/>
    <property type="match status" value="1"/>
</dbReference>
<evidence type="ECO:0000313" key="2">
    <source>
        <dbReference type="EMBL" id="HED31081.1"/>
    </source>
</evidence>
<dbReference type="GO" id="GO:0005829">
    <property type="term" value="C:cytosol"/>
    <property type="evidence" value="ECO:0007669"/>
    <property type="project" value="TreeGrafter"/>
</dbReference>
<dbReference type="PANTHER" id="PTHR11365:SF23">
    <property type="entry name" value="HYPOTHETICAL 5-OXOPROLINASE (EUROFUNG)-RELATED"/>
    <property type="match status" value="1"/>
</dbReference>
<dbReference type="InterPro" id="IPR003692">
    <property type="entry name" value="Hydantoinase_B"/>
</dbReference>
<dbReference type="GO" id="GO:0017168">
    <property type="term" value="F:5-oxoprolinase (ATP-hydrolyzing) activity"/>
    <property type="evidence" value="ECO:0007669"/>
    <property type="project" value="TreeGrafter"/>
</dbReference>
<organism evidence="2">
    <name type="scientific">Prosthecochloris aestuarii</name>
    <dbReference type="NCBI Taxonomy" id="1102"/>
    <lineage>
        <taxon>Bacteria</taxon>
        <taxon>Pseudomonadati</taxon>
        <taxon>Chlorobiota</taxon>
        <taxon>Chlorobiia</taxon>
        <taxon>Chlorobiales</taxon>
        <taxon>Chlorobiaceae</taxon>
        <taxon>Prosthecochloris</taxon>
    </lineage>
</organism>
<protein>
    <recommendedName>
        <fullName evidence="1">Hydantoinase B/oxoprolinase domain-containing protein</fullName>
    </recommendedName>
</protein>
<gene>
    <name evidence="2" type="ORF">ENN50_05230</name>
</gene>
<comment type="caution">
    <text evidence="2">The sequence shown here is derived from an EMBL/GenBank/DDBJ whole genome shotgun (WGS) entry which is preliminary data.</text>
</comment>
<dbReference type="AlphaFoldDB" id="A0A831SQL0"/>
<evidence type="ECO:0000259" key="1">
    <source>
        <dbReference type="Pfam" id="PF02538"/>
    </source>
</evidence>
<dbReference type="Pfam" id="PF02538">
    <property type="entry name" value="Hydantoinase_B"/>
    <property type="match status" value="1"/>
</dbReference>
<dbReference type="GO" id="GO:0006749">
    <property type="term" value="P:glutathione metabolic process"/>
    <property type="evidence" value="ECO:0007669"/>
    <property type="project" value="TreeGrafter"/>
</dbReference>
<dbReference type="Proteomes" id="UP000886335">
    <property type="component" value="Unassembled WGS sequence"/>
</dbReference>
<proteinExistence type="predicted"/>
<feature type="non-terminal residue" evidence="2">
    <location>
        <position position="117"/>
    </location>
</feature>
<accession>A0A831SQL0</accession>